<sequence length="68" mass="8351">MREEFSVAIHDHNVYFLLLHFVPTEMANILTEFFKWEPKFAPRVWRFNASYKFRLLVANFFKLRLDIV</sequence>
<dbReference type="AlphaFoldDB" id="A0A837AQ05"/>
<comment type="caution">
    <text evidence="1">The sequence shown here is derived from an EMBL/GenBank/DDBJ whole genome shotgun (WGS) entry which is preliminary data.</text>
</comment>
<proteinExistence type="predicted"/>
<evidence type="ECO:0000313" key="1">
    <source>
        <dbReference type="EMBL" id="KFA03865.1"/>
    </source>
</evidence>
<reference evidence="1" key="1">
    <citation type="submission" date="2012-05" db="EMBL/GenBank/DDBJ databases">
        <authorList>
            <person name="Studholme D.J."/>
            <person name="Wasukira A."/>
            <person name="Grant M."/>
        </authorList>
    </citation>
    <scope>NUCLEOTIDE SEQUENCE [LARGE SCALE GENOMIC DNA]</scope>
    <source>
        <strain evidence="1">NCPPB 890</strain>
    </source>
</reference>
<protein>
    <submittedName>
        <fullName evidence="1">Uncharacterized protein</fullName>
    </submittedName>
</protein>
<accession>A0A837AQ05</accession>
<organism evidence="1">
    <name type="scientific">Xanthomonas vasicola pv. vasculorum NCPPB 890</name>
    <dbReference type="NCBI Taxonomy" id="1184265"/>
    <lineage>
        <taxon>Bacteria</taxon>
        <taxon>Pseudomonadati</taxon>
        <taxon>Pseudomonadota</taxon>
        <taxon>Gammaproteobacteria</taxon>
        <taxon>Lysobacterales</taxon>
        <taxon>Lysobacteraceae</taxon>
        <taxon>Xanthomonas</taxon>
    </lineage>
</organism>
<name>A0A837AQ05_XANVA</name>
<dbReference type="EMBL" id="AKBN01000047">
    <property type="protein sequence ID" value="KFA03865.1"/>
    <property type="molecule type" value="Genomic_DNA"/>
</dbReference>
<gene>
    <name evidence="1" type="ORF">A11K_0100965</name>
</gene>